<evidence type="ECO:0000259" key="10">
    <source>
        <dbReference type="Pfam" id="PF20638"/>
    </source>
</evidence>
<feature type="domain" description="Autophagy protein ATG5 UblB" evidence="8">
    <location>
        <begin position="198"/>
        <end position="271"/>
    </location>
</feature>
<evidence type="ECO:0000256" key="5">
    <source>
        <dbReference type="ARBA" id="ARBA00022927"/>
    </source>
</evidence>
<sequence length="273" mass="31728">MEELRERVWKGSINVEVMLSDSIVLPNTSISEKCHHLVVLRESFLALYIPAIVRKLGQNVSSIYEDCYKQWWFECNGVPVSWEYPCGVLFDSSCNSFTASTDKDKDAYHLQMWKLHLCHGHKYPRGIIPLVDGLSQIQDYWKHQWKQACFILNGSAKRIMSLSIPDFEAFWLSILSRHQLDYMKIRDKMITLDRVKCVPIRFILPDIPILQPTVSTDTNKKSLNDVIDSLDINLQNDYKIVIQGIEVYSSENVLDLYNLFASIDGFLYIIIKR</sequence>
<dbReference type="GO" id="GO:0061908">
    <property type="term" value="C:phagophore"/>
    <property type="evidence" value="ECO:0007669"/>
    <property type="project" value="TreeGrafter"/>
</dbReference>
<dbReference type="InterPro" id="IPR042527">
    <property type="entry name" value="Atg5_UblA_dom_sf"/>
</dbReference>
<feature type="domain" description="Autophagy protein ATG5 alpha-helical bundle region" evidence="9">
    <location>
        <begin position="135"/>
        <end position="190"/>
    </location>
</feature>
<dbReference type="GO" id="GO:0034045">
    <property type="term" value="C:phagophore assembly site membrane"/>
    <property type="evidence" value="ECO:0007669"/>
    <property type="project" value="UniProtKB-SubCell"/>
</dbReference>
<organism evidence="11 12">
    <name type="scientific">Kluyveromyces dobzhanskii CBS 2104</name>
    <dbReference type="NCBI Taxonomy" id="1427455"/>
    <lineage>
        <taxon>Eukaryota</taxon>
        <taxon>Fungi</taxon>
        <taxon>Dikarya</taxon>
        <taxon>Ascomycota</taxon>
        <taxon>Saccharomycotina</taxon>
        <taxon>Saccharomycetes</taxon>
        <taxon>Saccharomycetales</taxon>
        <taxon>Saccharomycetaceae</taxon>
        <taxon>Kluyveromyces</taxon>
    </lineage>
</organism>
<keyword evidence="3 7" id="KW-1017">Isopeptide bond</keyword>
<protein>
    <recommendedName>
        <fullName evidence="7">Autophagy protein 5</fullName>
    </recommendedName>
</protein>
<evidence type="ECO:0000256" key="6">
    <source>
        <dbReference type="ARBA" id="ARBA00023006"/>
    </source>
</evidence>
<dbReference type="EMBL" id="CCBQ010000045">
    <property type="protein sequence ID" value="CDO95843.1"/>
    <property type="molecule type" value="Genomic_DNA"/>
</dbReference>
<evidence type="ECO:0000259" key="8">
    <source>
        <dbReference type="Pfam" id="PF04106"/>
    </source>
</evidence>
<name>A0A0A8LCL5_9SACH</name>
<evidence type="ECO:0000313" key="12">
    <source>
        <dbReference type="Proteomes" id="UP000031516"/>
    </source>
</evidence>
<dbReference type="GO" id="GO:0005776">
    <property type="term" value="C:autophagosome"/>
    <property type="evidence" value="ECO:0007669"/>
    <property type="project" value="TreeGrafter"/>
</dbReference>
<keyword evidence="7" id="KW-0472">Membrane</keyword>
<evidence type="ECO:0000259" key="9">
    <source>
        <dbReference type="Pfam" id="PF20637"/>
    </source>
</evidence>
<dbReference type="InterPro" id="IPR048318">
    <property type="entry name" value="ATG5_UblB"/>
</dbReference>
<evidence type="ECO:0000256" key="7">
    <source>
        <dbReference type="RuleBase" id="RU361202"/>
    </source>
</evidence>
<feature type="domain" description="Autophagy protein ATG5 UblA" evidence="10">
    <location>
        <begin position="8"/>
        <end position="101"/>
    </location>
</feature>
<dbReference type="PANTHER" id="PTHR13040:SF2">
    <property type="entry name" value="AUTOPHAGY PROTEIN 5"/>
    <property type="match status" value="1"/>
</dbReference>
<dbReference type="Proteomes" id="UP000031516">
    <property type="component" value="Unassembled WGS sequence"/>
</dbReference>
<dbReference type="Pfam" id="PF20637">
    <property type="entry name" value="ATG5_HBR"/>
    <property type="match status" value="1"/>
</dbReference>
<evidence type="ECO:0000256" key="3">
    <source>
        <dbReference type="ARBA" id="ARBA00022499"/>
    </source>
</evidence>
<dbReference type="InterPro" id="IPR042526">
    <property type="entry name" value="Atg5_HR"/>
</dbReference>
<dbReference type="Pfam" id="PF04106">
    <property type="entry name" value="ATG5_UblB"/>
    <property type="match status" value="1"/>
</dbReference>
<dbReference type="Gene3D" id="3.10.20.620">
    <property type="match status" value="1"/>
</dbReference>
<keyword evidence="12" id="KW-1185">Reference proteome</keyword>
<dbReference type="GO" id="GO:0019776">
    <property type="term" value="F:Atg8-family ligase activity"/>
    <property type="evidence" value="ECO:0007669"/>
    <property type="project" value="TreeGrafter"/>
</dbReference>
<comment type="subunit">
    <text evidence="7">Conjugated with ATG12.</text>
</comment>
<keyword evidence="6 7" id="KW-0072">Autophagy</keyword>
<dbReference type="OrthoDB" id="272162at2759"/>
<dbReference type="InterPro" id="IPR007239">
    <property type="entry name" value="Atg5"/>
</dbReference>
<dbReference type="PANTHER" id="PTHR13040">
    <property type="entry name" value="AUTOPHAGY PROTEIN 5"/>
    <property type="match status" value="1"/>
</dbReference>
<proteinExistence type="inferred from homology"/>
<evidence type="ECO:0000256" key="4">
    <source>
        <dbReference type="ARBA" id="ARBA00022843"/>
    </source>
</evidence>
<accession>A0A0A8LCL5</accession>
<gene>
    <name evidence="11" type="ORF">KLDO_g4068B</name>
</gene>
<dbReference type="GO" id="GO:0034727">
    <property type="term" value="P:piecemeal microautophagy of the nucleus"/>
    <property type="evidence" value="ECO:0007669"/>
    <property type="project" value="TreeGrafter"/>
</dbReference>
<reference evidence="11 12" key="1">
    <citation type="submission" date="2014-03" db="EMBL/GenBank/DDBJ databases">
        <title>The genome of Kluyveromyces dobzhanskii.</title>
        <authorList>
            <person name="Nystedt B."/>
            <person name="Astrom S."/>
        </authorList>
    </citation>
    <scope>NUCLEOTIDE SEQUENCE [LARGE SCALE GENOMIC DNA]</scope>
    <source>
        <strain evidence="11 12">CBS 2104</strain>
    </source>
</reference>
<dbReference type="InterPro" id="IPR048940">
    <property type="entry name" value="ATG5_HBR"/>
</dbReference>
<dbReference type="Gene3D" id="3.10.20.90">
    <property type="entry name" value="Phosphatidylinositol 3-kinase Catalytic Subunit, Chain A, domain 1"/>
    <property type="match status" value="1"/>
</dbReference>
<dbReference type="GO" id="GO:0006995">
    <property type="term" value="P:cellular response to nitrogen starvation"/>
    <property type="evidence" value="ECO:0007669"/>
    <property type="project" value="TreeGrafter"/>
</dbReference>
<keyword evidence="4 7" id="KW-0832">Ubl conjugation</keyword>
<dbReference type="Gene3D" id="1.10.246.190">
    <property type="entry name" value="Autophagy protein Apg5, helix rich domain"/>
    <property type="match status" value="1"/>
</dbReference>
<evidence type="ECO:0000256" key="1">
    <source>
        <dbReference type="ARBA" id="ARBA00004623"/>
    </source>
</evidence>
<comment type="function">
    <text evidence="7">Involved in cytoplasm to vacuole transport (Cvt) and autophagic vesicle formation.</text>
</comment>
<keyword evidence="5" id="KW-0653">Protein transport</keyword>
<keyword evidence="7" id="KW-0813">Transport</keyword>
<comment type="similarity">
    <text evidence="2 7">Belongs to the ATG5 family.</text>
</comment>
<dbReference type="GO" id="GO:0000422">
    <property type="term" value="P:autophagy of mitochondrion"/>
    <property type="evidence" value="ECO:0007669"/>
    <property type="project" value="TreeGrafter"/>
</dbReference>
<comment type="subcellular location">
    <subcellularLocation>
        <location evidence="1 7">Preautophagosomal structure membrane</location>
        <topology evidence="1 7">Peripheral membrane protein</topology>
    </subcellularLocation>
</comment>
<dbReference type="GO" id="GO:0015031">
    <property type="term" value="P:protein transport"/>
    <property type="evidence" value="ECO:0007669"/>
    <property type="project" value="UniProtKB-KW"/>
</dbReference>
<dbReference type="InterPro" id="IPR048939">
    <property type="entry name" value="ATG5_UblA"/>
</dbReference>
<dbReference type="Pfam" id="PF20638">
    <property type="entry name" value="ATG5_UblA"/>
    <property type="match status" value="1"/>
</dbReference>
<evidence type="ECO:0000256" key="2">
    <source>
        <dbReference type="ARBA" id="ARBA00006910"/>
    </source>
</evidence>
<dbReference type="GO" id="GO:0034274">
    <property type="term" value="C:Atg12-Atg5-Atg16 complex"/>
    <property type="evidence" value="ECO:0007669"/>
    <property type="project" value="TreeGrafter"/>
</dbReference>
<dbReference type="GO" id="GO:0044233">
    <property type="term" value="C:mitochondria-associated endoplasmic reticulum membrane contact site"/>
    <property type="evidence" value="ECO:0007669"/>
    <property type="project" value="TreeGrafter"/>
</dbReference>
<evidence type="ECO:0000313" key="11">
    <source>
        <dbReference type="EMBL" id="CDO95843.1"/>
    </source>
</evidence>
<dbReference type="AlphaFoldDB" id="A0A0A8LCL5"/>
<comment type="caution">
    <text evidence="11">The sequence shown here is derived from an EMBL/GenBank/DDBJ whole genome shotgun (WGS) entry which is preliminary data.</text>
</comment>